<evidence type="ECO:0000313" key="2">
    <source>
        <dbReference type="Proteomes" id="UP000092598"/>
    </source>
</evidence>
<dbReference type="KEGG" id="sls:SLINC_3664"/>
<reference evidence="1 2" key="1">
    <citation type="submission" date="2016-07" db="EMBL/GenBank/DDBJ databases">
        <title>Enhancement of antibiotic productionsby engineered nitrateutilization in actinobacteria.</title>
        <authorList>
            <person name="Meng S.C."/>
        </authorList>
    </citation>
    <scope>NUCLEOTIDE SEQUENCE [LARGE SCALE GENOMIC DNA]</scope>
    <source>
        <strain evidence="1 2">NRRL 2936</strain>
    </source>
</reference>
<proteinExistence type="predicted"/>
<accession>A0A1B1MB91</accession>
<keyword evidence="2" id="KW-1185">Reference proteome</keyword>
<protein>
    <submittedName>
        <fullName evidence="1">Uncharacterized protein</fullName>
    </submittedName>
</protein>
<evidence type="ECO:0000313" key="1">
    <source>
        <dbReference type="EMBL" id="ANS65888.1"/>
    </source>
</evidence>
<organism evidence="1 2">
    <name type="scientific">Streptomyces lincolnensis</name>
    <dbReference type="NCBI Taxonomy" id="1915"/>
    <lineage>
        <taxon>Bacteria</taxon>
        <taxon>Bacillati</taxon>
        <taxon>Actinomycetota</taxon>
        <taxon>Actinomycetes</taxon>
        <taxon>Kitasatosporales</taxon>
        <taxon>Streptomycetaceae</taxon>
        <taxon>Streptomyces</taxon>
    </lineage>
</organism>
<dbReference type="Proteomes" id="UP000092598">
    <property type="component" value="Chromosome"/>
</dbReference>
<sequence length="124" mass="13790">MARLVQPGAARGLQGQHAVEGRPPAPGPRDPAWRPRRPGPERREAATVILGDLAAVEAAASDPEAACRYAVRALDQLERTWYAMGMDRVREVRRSLAPHQHERCVRELDDRLYGWSTTVSALSR</sequence>
<dbReference type="AlphaFoldDB" id="A0A1B1MB91"/>
<gene>
    <name evidence="1" type="ORF">SLINC_3664</name>
</gene>
<dbReference type="EMBL" id="CP016438">
    <property type="protein sequence ID" value="ANS65888.1"/>
    <property type="molecule type" value="Genomic_DNA"/>
</dbReference>
<name>A0A1B1MB91_STRLN</name>